<dbReference type="AlphaFoldDB" id="A0A0M3ITP1"/>
<name>A0A0M3ITP1_ASCLU</name>
<organism evidence="2 3">
    <name type="scientific">Ascaris lumbricoides</name>
    <name type="common">Giant roundworm</name>
    <dbReference type="NCBI Taxonomy" id="6252"/>
    <lineage>
        <taxon>Eukaryota</taxon>
        <taxon>Metazoa</taxon>
        <taxon>Ecdysozoa</taxon>
        <taxon>Nematoda</taxon>
        <taxon>Chromadorea</taxon>
        <taxon>Rhabditida</taxon>
        <taxon>Spirurina</taxon>
        <taxon>Ascaridomorpha</taxon>
        <taxon>Ascaridoidea</taxon>
        <taxon>Ascarididae</taxon>
        <taxon>Ascaris</taxon>
    </lineage>
</organism>
<accession>A0A0M3ITP1</accession>
<sequence length="68" mass="7869">MISRMVTIFVSTLLFAAVLSLPLYSYEDLNNPTFVLFRDKGFLPILEPENEGIPYDTRGKRSFYGLYK</sequence>
<evidence type="ECO:0000256" key="1">
    <source>
        <dbReference type="SAM" id="SignalP"/>
    </source>
</evidence>
<reference evidence="3" key="1">
    <citation type="submission" date="2017-02" db="UniProtKB">
        <authorList>
            <consortium name="WormBaseParasite"/>
        </authorList>
    </citation>
    <scope>IDENTIFICATION</scope>
</reference>
<dbReference type="Proteomes" id="UP000036681">
    <property type="component" value="Unplaced"/>
</dbReference>
<evidence type="ECO:0000313" key="2">
    <source>
        <dbReference type="Proteomes" id="UP000036681"/>
    </source>
</evidence>
<feature type="signal peptide" evidence="1">
    <location>
        <begin position="1"/>
        <end position="20"/>
    </location>
</feature>
<dbReference type="WBParaSite" id="ALUE_0002211901-mRNA-1">
    <property type="protein sequence ID" value="ALUE_0002211901-mRNA-1"/>
    <property type="gene ID" value="ALUE_0002211901"/>
</dbReference>
<feature type="chain" id="PRO_5005657483" evidence="1">
    <location>
        <begin position="21"/>
        <end position="68"/>
    </location>
</feature>
<keyword evidence="2" id="KW-1185">Reference proteome</keyword>
<proteinExistence type="predicted"/>
<keyword evidence="1" id="KW-0732">Signal</keyword>
<protein>
    <submittedName>
        <fullName evidence="3">COesterase domain-containing protein</fullName>
    </submittedName>
</protein>
<evidence type="ECO:0000313" key="3">
    <source>
        <dbReference type="WBParaSite" id="ALUE_0002211901-mRNA-1"/>
    </source>
</evidence>